<accession>A0A917J5P3</accession>
<protein>
    <recommendedName>
        <fullName evidence="3">tRNA_anti-like</fullName>
    </recommendedName>
</protein>
<evidence type="ECO:0000313" key="2">
    <source>
        <dbReference type="Proteomes" id="UP000627292"/>
    </source>
</evidence>
<proteinExistence type="predicted"/>
<comment type="caution">
    <text evidence="1">The sequence shown here is derived from an EMBL/GenBank/DDBJ whole genome shotgun (WGS) entry which is preliminary data.</text>
</comment>
<dbReference type="Proteomes" id="UP000627292">
    <property type="component" value="Unassembled WGS sequence"/>
</dbReference>
<dbReference type="Pfam" id="PF12869">
    <property type="entry name" value="tRNA_anti-like"/>
    <property type="match status" value="1"/>
</dbReference>
<organism evidence="1 2">
    <name type="scientific">Filimonas zeae</name>
    <dbReference type="NCBI Taxonomy" id="1737353"/>
    <lineage>
        <taxon>Bacteria</taxon>
        <taxon>Pseudomonadati</taxon>
        <taxon>Bacteroidota</taxon>
        <taxon>Chitinophagia</taxon>
        <taxon>Chitinophagales</taxon>
        <taxon>Chitinophagaceae</taxon>
        <taxon>Filimonas</taxon>
    </lineage>
</organism>
<sequence>MKRKKQLIIAGAVLCLLAAAWGFYLYNKPRSGVNALQADTSITADSLYSHFAGNEQQANQLFGNKVVEVSGVVALVQPGQQGASVILAAKNDMGGGINCSLASGQQADNLLVGQPVKIKGRCTGYLMDVNLVDAVFVNRK</sequence>
<name>A0A917J5P3_9BACT</name>
<evidence type="ECO:0008006" key="3">
    <source>
        <dbReference type="Google" id="ProtNLM"/>
    </source>
</evidence>
<keyword evidence="2" id="KW-1185">Reference proteome</keyword>
<dbReference type="EMBL" id="BMIB01000005">
    <property type="protein sequence ID" value="GGH79536.1"/>
    <property type="molecule type" value="Genomic_DNA"/>
</dbReference>
<reference evidence="1" key="1">
    <citation type="journal article" date="2014" name="Int. J. Syst. Evol. Microbiol.">
        <title>Complete genome sequence of Corynebacterium casei LMG S-19264T (=DSM 44701T), isolated from a smear-ripened cheese.</title>
        <authorList>
            <consortium name="US DOE Joint Genome Institute (JGI-PGF)"/>
            <person name="Walter F."/>
            <person name="Albersmeier A."/>
            <person name="Kalinowski J."/>
            <person name="Ruckert C."/>
        </authorList>
    </citation>
    <scope>NUCLEOTIDE SEQUENCE</scope>
    <source>
        <strain evidence="1">CGMCC 1.15290</strain>
    </source>
</reference>
<dbReference type="RefSeq" id="WP_188957479.1">
    <property type="nucleotide sequence ID" value="NZ_BMIB01000005.1"/>
</dbReference>
<evidence type="ECO:0000313" key="1">
    <source>
        <dbReference type="EMBL" id="GGH79536.1"/>
    </source>
</evidence>
<gene>
    <name evidence="1" type="ORF">GCM10011379_49050</name>
</gene>
<dbReference type="AlphaFoldDB" id="A0A917J5P3"/>
<dbReference type="InterPro" id="IPR024422">
    <property type="entry name" value="Protein_unknown_function_OB"/>
</dbReference>
<reference evidence="1" key="2">
    <citation type="submission" date="2020-09" db="EMBL/GenBank/DDBJ databases">
        <authorList>
            <person name="Sun Q."/>
            <person name="Zhou Y."/>
        </authorList>
    </citation>
    <scope>NUCLEOTIDE SEQUENCE</scope>
    <source>
        <strain evidence="1">CGMCC 1.15290</strain>
    </source>
</reference>